<evidence type="ECO:0000256" key="2">
    <source>
        <dbReference type="ARBA" id="ARBA00022679"/>
    </source>
</evidence>
<reference evidence="7 8" key="1">
    <citation type="submission" date="2012-02" db="EMBL/GenBank/DDBJ databases">
        <title>Whole genome shotgun sequence of Mobilicoccus pelagius NBRC 104925.</title>
        <authorList>
            <person name="Yoshida Y."/>
            <person name="Hosoyama A."/>
            <person name="Tsuchikane K."/>
            <person name="Katsumata H."/>
            <person name="Yamazaki S."/>
            <person name="Fujita N."/>
        </authorList>
    </citation>
    <scope>NUCLEOTIDE SEQUENCE [LARGE SCALE GENOMIC DNA]</scope>
    <source>
        <strain evidence="7 8">NBRC 104925</strain>
    </source>
</reference>
<dbReference type="InterPro" id="IPR011004">
    <property type="entry name" value="Trimer_LpxA-like_sf"/>
</dbReference>
<proteinExistence type="inferred from homology"/>
<feature type="domain" description="Nucleotidyl transferase" evidence="5">
    <location>
        <begin position="3"/>
        <end position="269"/>
    </location>
</feature>
<keyword evidence="3 7" id="KW-0548">Nucleotidyltransferase</keyword>
<dbReference type="Proteomes" id="UP000004367">
    <property type="component" value="Unassembled WGS sequence"/>
</dbReference>
<evidence type="ECO:0000256" key="4">
    <source>
        <dbReference type="ARBA" id="ARBA00023056"/>
    </source>
</evidence>
<evidence type="ECO:0000256" key="1">
    <source>
        <dbReference type="ARBA" id="ARBA00010443"/>
    </source>
</evidence>
<name>H5UV04_9MICO</name>
<dbReference type="Gene3D" id="2.160.10.10">
    <property type="entry name" value="Hexapeptide repeat proteins"/>
    <property type="match status" value="1"/>
</dbReference>
<evidence type="ECO:0000313" key="7">
    <source>
        <dbReference type="EMBL" id="GAB49562.1"/>
    </source>
</evidence>
<dbReference type="AlphaFoldDB" id="H5UV04"/>
<comment type="caution">
    <text evidence="7">The sequence shown here is derived from an EMBL/GenBank/DDBJ whole genome shotgun (WGS) entry which is preliminary data.</text>
</comment>
<accession>H5UV04</accession>
<dbReference type="InterPro" id="IPR005835">
    <property type="entry name" value="NTP_transferase_dom"/>
</dbReference>
<dbReference type="GO" id="GO:0005978">
    <property type="term" value="P:glycogen biosynthetic process"/>
    <property type="evidence" value="ECO:0007669"/>
    <property type="project" value="UniProtKB-KW"/>
</dbReference>
<evidence type="ECO:0000313" key="8">
    <source>
        <dbReference type="Proteomes" id="UP000004367"/>
    </source>
</evidence>
<dbReference type="Gene3D" id="3.90.550.10">
    <property type="entry name" value="Spore Coat Polysaccharide Biosynthesis Protein SpsA, Chain A"/>
    <property type="match status" value="1"/>
</dbReference>
<keyword evidence="8" id="KW-1185">Reference proteome</keyword>
<dbReference type="eggNOG" id="COG0448">
    <property type="taxonomic scope" value="Bacteria"/>
</dbReference>
<feature type="domain" description="Glucose-1-phosphate adenylyltransferase/Bifunctional protein GlmU-like C-terminal hexapeptide" evidence="6">
    <location>
        <begin position="298"/>
        <end position="370"/>
    </location>
</feature>
<dbReference type="PANTHER" id="PTHR43523:SF2">
    <property type="entry name" value="GLUCOSE-1-PHOSPHATE ADENYLYLTRANSFERASE"/>
    <property type="match status" value="1"/>
</dbReference>
<dbReference type="SUPFAM" id="SSF51161">
    <property type="entry name" value="Trimeric LpxA-like enzymes"/>
    <property type="match status" value="1"/>
</dbReference>
<dbReference type="CDD" id="cd02508">
    <property type="entry name" value="ADP_Glucose_PP"/>
    <property type="match status" value="1"/>
</dbReference>
<dbReference type="InterPro" id="IPR056818">
    <property type="entry name" value="GlmU/GlgC-like_hexapep"/>
</dbReference>
<evidence type="ECO:0000259" key="6">
    <source>
        <dbReference type="Pfam" id="PF24894"/>
    </source>
</evidence>
<dbReference type="InterPro" id="IPR011831">
    <property type="entry name" value="ADP-Glc_PPase"/>
</dbReference>
<dbReference type="PANTHER" id="PTHR43523">
    <property type="entry name" value="GLUCOSE-1-PHOSPHATE ADENYLYLTRANSFERASE-RELATED"/>
    <property type="match status" value="1"/>
</dbReference>
<dbReference type="Pfam" id="PF24894">
    <property type="entry name" value="Hexapep_GlmU"/>
    <property type="match status" value="1"/>
</dbReference>
<dbReference type="STRING" id="1089455.MOPEL_130_01690"/>
<protein>
    <submittedName>
        <fullName evidence="7">Glucose-1-phosphate adenylyltransferase</fullName>
    </submittedName>
</protein>
<dbReference type="SUPFAM" id="SSF53448">
    <property type="entry name" value="Nucleotide-diphospho-sugar transferases"/>
    <property type="match status" value="1"/>
</dbReference>
<evidence type="ECO:0000256" key="3">
    <source>
        <dbReference type="ARBA" id="ARBA00022695"/>
    </source>
</evidence>
<comment type="similarity">
    <text evidence="1">Belongs to the bacterial/plant glucose-1-phosphate adenylyltransferase family.</text>
</comment>
<evidence type="ECO:0000259" key="5">
    <source>
        <dbReference type="Pfam" id="PF00483"/>
    </source>
</evidence>
<dbReference type="GO" id="GO:0008878">
    <property type="term" value="F:glucose-1-phosphate adenylyltransferase activity"/>
    <property type="evidence" value="ECO:0007669"/>
    <property type="project" value="InterPro"/>
</dbReference>
<gene>
    <name evidence="7" type="primary">glgC</name>
    <name evidence="7" type="ORF">MOPEL_130_01690</name>
</gene>
<sequence length="407" mass="43812">MLAMILAGGQGSRMDVLTRERPKPVLPFGGTHRLIDIPLSNLRHSRIDEVLMCVQYHAVDLERAVGGGRPWDLDRTRGGLLVVGPEEGRGAERSGFSTGNADLLRRYRHEIRRSDPDVVLVLSADHVYSADYHDLLTTHVETGADCTLLTYDLSKKEAVNHAVVQLEDGGHEAGARVSSVDYKPSSPETSIVSTEVIAYDPEVLMDALGTLHAADDDAEGGDTGLGDFGDKLLPHLVEHGTVVVHPHEGYWRDAGRPDSYLRAHRDLLDGRVDLFSHPKRPLLGATTNRPGAQVRAGAEIVDSMISPGCDVAGRVVRSVLGPGVVVEPGAEIVDSVVFEDVVVRRDAFVGTAIVDHRVEFAAGSRLGVETGTRLPVDEDISLVGRESAVGRGVEVSRGVRLEPGTRA</sequence>
<dbReference type="Pfam" id="PF00483">
    <property type="entry name" value="NTP_transferase"/>
    <property type="match status" value="1"/>
</dbReference>
<organism evidence="7 8">
    <name type="scientific">Mobilicoccus pelagius NBRC 104925</name>
    <dbReference type="NCBI Taxonomy" id="1089455"/>
    <lineage>
        <taxon>Bacteria</taxon>
        <taxon>Bacillati</taxon>
        <taxon>Actinomycetota</taxon>
        <taxon>Actinomycetes</taxon>
        <taxon>Micrococcales</taxon>
        <taxon>Dermatophilaceae</taxon>
        <taxon>Mobilicoccus</taxon>
    </lineage>
</organism>
<keyword evidence="4" id="KW-0320">Glycogen biosynthesis</keyword>
<dbReference type="EMBL" id="BAFE01000089">
    <property type="protein sequence ID" value="GAB49562.1"/>
    <property type="molecule type" value="Genomic_DNA"/>
</dbReference>
<keyword evidence="2 7" id="KW-0808">Transferase</keyword>
<dbReference type="InterPro" id="IPR029044">
    <property type="entry name" value="Nucleotide-diphossugar_trans"/>
</dbReference>